<evidence type="ECO:0000313" key="2">
    <source>
        <dbReference type="Proteomes" id="UP001500711"/>
    </source>
</evidence>
<proteinExistence type="predicted"/>
<reference evidence="2" key="1">
    <citation type="journal article" date="2019" name="Int. J. Syst. Evol. Microbiol.">
        <title>The Global Catalogue of Microorganisms (GCM) 10K type strain sequencing project: providing services to taxonomists for standard genome sequencing and annotation.</title>
        <authorList>
            <consortium name="The Broad Institute Genomics Platform"/>
            <consortium name="The Broad Institute Genome Sequencing Center for Infectious Disease"/>
            <person name="Wu L."/>
            <person name="Ma J."/>
        </authorList>
    </citation>
    <scope>NUCLEOTIDE SEQUENCE [LARGE SCALE GENOMIC DNA]</scope>
    <source>
        <strain evidence="2">JCM 17494</strain>
    </source>
</reference>
<keyword evidence="2" id="KW-1185">Reference proteome</keyword>
<accession>A0ABP7ACT4</accession>
<organism evidence="1 2">
    <name type="scientific">Lentzea roselyniae</name>
    <dbReference type="NCBI Taxonomy" id="531940"/>
    <lineage>
        <taxon>Bacteria</taxon>
        <taxon>Bacillati</taxon>
        <taxon>Actinomycetota</taxon>
        <taxon>Actinomycetes</taxon>
        <taxon>Pseudonocardiales</taxon>
        <taxon>Pseudonocardiaceae</taxon>
        <taxon>Lentzea</taxon>
    </lineage>
</organism>
<protein>
    <submittedName>
        <fullName evidence="1">Uncharacterized protein</fullName>
    </submittedName>
</protein>
<gene>
    <name evidence="1" type="ORF">GCM10022267_15110</name>
</gene>
<sequence>MQPDAVHELRPRVDQGDADVVALPQPVGRERSRVTAADHDNLVKCVHGEFPLSLNGVSPSPTTHRREV</sequence>
<evidence type="ECO:0000313" key="1">
    <source>
        <dbReference type="EMBL" id="GAA3629502.1"/>
    </source>
</evidence>
<name>A0ABP7ACT4_9PSEU</name>
<dbReference type="EMBL" id="BAABBE010000004">
    <property type="protein sequence ID" value="GAA3629502.1"/>
    <property type="molecule type" value="Genomic_DNA"/>
</dbReference>
<dbReference type="Proteomes" id="UP001500711">
    <property type="component" value="Unassembled WGS sequence"/>
</dbReference>
<comment type="caution">
    <text evidence="1">The sequence shown here is derived from an EMBL/GenBank/DDBJ whole genome shotgun (WGS) entry which is preliminary data.</text>
</comment>